<name>A0A6M2DUC5_XENCH</name>
<proteinExistence type="predicted"/>
<feature type="chain" id="PRO_5026894311" evidence="1">
    <location>
        <begin position="21"/>
        <end position="294"/>
    </location>
</feature>
<dbReference type="InterPro" id="IPR001007">
    <property type="entry name" value="VWF_dom"/>
</dbReference>
<dbReference type="PROSITE" id="PS50184">
    <property type="entry name" value="VWFC_2"/>
    <property type="match status" value="1"/>
</dbReference>
<evidence type="ECO:0000313" key="3">
    <source>
        <dbReference type="EMBL" id="NOV49899.1"/>
    </source>
</evidence>
<keyword evidence="1" id="KW-0732">Signal</keyword>
<feature type="signal peptide" evidence="1">
    <location>
        <begin position="1"/>
        <end position="20"/>
    </location>
</feature>
<protein>
    <submittedName>
        <fullName evidence="3">Putative conserved secreted protein</fullName>
    </submittedName>
</protein>
<sequence>MAAKLCLLTVFICFTALVAGDKCSNIACPRPPKHYDELKCKPVTKPGACCPERYDCTHIDQRDAAKCYIGGQEYRSRQPIADDIVGHDCSTGCSCREAGGKSKINCANIECPEFLGPRPDPKCILQYKIDSCCSHKTVCDEQEKAALATCQLDGKTYREGERMYPKSNKCKKCVCGKDFKGELVEPFCKTFSCGIEIHYMDRLRNGCVPTYYGTDGCCPIAWRCPVDKDSVVAVPSNKASSDPSMQCQFGPHSMRLGDTLSPGDEPCTTCTCSTPPMVTCIKDPVCYEKKLAQK</sequence>
<feature type="domain" description="VWFC" evidence="2">
    <location>
        <begin position="148"/>
        <end position="225"/>
    </location>
</feature>
<accession>A0A6M2DUC5</accession>
<dbReference type="EMBL" id="GIIL01006173">
    <property type="protein sequence ID" value="NOV49899.1"/>
    <property type="molecule type" value="Transcribed_RNA"/>
</dbReference>
<evidence type="ECO:0000256" key="1">
    <source>
        <dbReference type="SAM" id="SignalP"/>
    </source>
</evidence>
<evidence type="ECO:0000259" key="2">
    <source>
        <dbReference type="PROSITE" id="PS50184"/>
    </source>
</evidence>
<dbReference type="AlphaFoldDB" id="A0A6M2DUC5"/>
<organism evidence="3">
    <name type="scientific">Xenopsylla cheopis</name>
    <name type="common">Oriental rat flea</name>
    <name type="synonym">Pulex cheopis</name>
    <dbReference type="NCBI Taxonomy" id="163159"/>
    <lineage>
        <taxon>Eukaryota</taxon>
        <taxon>Metazoa</taxon>
        <taxon>Ecdysozoa</taxon>
        <taxon>Arthropoda</taxon>
        <taxon>Hexapoda</taxon>
        <taxon>Insecta</taxon>
        <taxon>Pterygota</taxon>
        <taxon>Neoptera</taxon>
        <taxon>Endopterygota</taxon>
        <taxon>Siphonaptera</taxon>
        <taxon>Pulicidae</taxon>
        <taxon>Xenopsyllinae</taxon>
        <taxon>Xenopsylla</taxon>
    </lineage>
</organism>
<reference evidence="3" key="1">
    <citation type="submission" date="2020-03" db="EMBL/GenBank/DDBJ databases">
        <title>Transcriptomic Profiling of the Digestive Tract of the Rat Flea, Xenopsylla cheopis, Following Blood Feeding and Infection with Yersinia pestis.</title>
        <authorList>
            <person name="Bland D.M."/>
            <person name="Martens C.A."/>
            <person name="Virtaneva K."/>
            <person name="Kanakabandi K."/>
            <person name="Long D."/>
            <person name="Rosenke R."/>
            <person name="Saturday G.A."/>
            <person name="Hoyt F.H."/>
            <person name="Bruno D.P."/>
            <person name="Ribeiro J.M.C."/>
            <person name="Hinnebusch J."/>
        </authorList>
    </citation>
    <scope>NUCLEOTIDE SEQUENCE</scope>
</reference>
<dbReference type="Gene3D" id="2.10.70.10">
    <property type="entry name" value="Complement Module, domain 1"/>
    <property type="match status" value="1"/>
</dbReference>